<sequence>MICYLSSMLVRGQEVSITPEAINSIYWADLVRPSLGFTRRLIEKDNQLAWVADKTRKAEGVITLATKRGKDAPVSKRPKLTSGSSASPPTMPSDEASVSHMATKLVSPPKSGLLKVARITSAHKA</sequence>
<evidence type="ECO:0000313" key="3">
    <source>
        <dbReference type="Proteomes" id="UP000823775"/>
    </source>
</evidence>
<comment type="caution">
    <text evidence="2">The sequence shown here is derived from an EMBL/GenBank/DDBJ whole genome shotgun (WGS) entry which is preliminary data.</text>
</comment>
<keyword evidence="3" id="KW-1185">Reference proteome</keyword>
<gene>
    <name evidence="2" type="ORF">HAX54_037821</name>
</gene>
<protein>
    <submittedName>
        <fullName evidence="2">Uncharacterized protein</fullName>
    </submittedName>
</protein>
<organism evidence="2 3">
    <name type="scientific">Datura stramonium</name>
    <name type="common">Jimsonweed</name>
    <name type="synonym">Common thornapple</name>
    <dbReference type="NCBI Taxonomy" id="4076"/>
    <lineage>
        <taxon>Eukaryota</taxon>
        <taxon>Viridiplantae</taxon>
        <taxon>Streptophyta</taxon>
        <taxon>Embryophyta</taxon>
        <taxon>Tracheophyta</taxon>
        <taxon>Spermatophyta</taxon>
        <taxon>Magnoliopsida</taxon>
        <taxon>eudicotyledons</taxon>
        <taxon>Gunneridae</taxon>
        <taxon>Pentapetalae</taxon>
        <taxon>asterids</taxon>
        <taxon>lamiids</taxon>
        <taxon>Solanales</taxon>
        <taxon>Solanaceae</taxon>
        <taxon>Solanoideae</taxon>
        <taxon>Datureae</taxon>
        <taxon>Datura</taxon>
    </lineage>
</organism>
<name>A0ABS8VIZ1_DATST</name>
<dbReference type="EMBL" id="JACEIK010005108">
    <property type="protein sequence ID" value="MCE0480729.1"/>
    <property type="molecule type" value="Genomic_DNA"/>
</dbReference>
<evidence type="ECO:0000313" key="2">
    <source>
        <dbReference type="EMBL" id="MCE0480729.1"/>
    </source>
</evidence>
<feature type="region of interest" description="Disordered" evidence="1">
    <location>
        <begin position="67"/>
        <end position="106"/>
    </location>
</feature>
<dbReference type="Proteomes" id="UP000823775">
    <property type="component" value="Unassembled WGS sequence"/>
</dbReference>
<evidence type="ECO:0000256" key="1">
    <source>
        <dbReference type="SAM" id="MobiDB-lite"/>
    </source>
</evidence>
<reference evidence="2 3" key="1">
    <citation type="journal article" date="2021" name="BMC Genomics">
        <title>Datura genome reveals duplications of psychoactive alkaloid biosynthetic genes and high mutation rate following tissue culture.</title>
        <authorList>
            <person name="Rajewski A."/>
            <person name="Carter-House D."/>
            <person name="Stajich J."/>
            <person name="Litt A."/>
        </authorList>
    </citation>
    <scope>NUCLEOTIDE SEQUENCE [LARGE SCALE GENOMIC DNA]</scope>
    <source>
        <strain evidence="2">AR-01</strain>
    </source>
</reference>
<accession>A0ABS8VIZ1</accession>
<proteinExistence type="predicted"/>